<evidence type="ECO:0000256" key="19">
    <source>
        <dbReference type="ARBA" id="ARBA00044770"/>
    </source>
</evidence>
<evidence type="ECO:0000256" key="11">
    <source>
        <dbReference type="ARBA" id="ARBA00023136"/>
    </source>
</evidence>
<sequence>MVTLKSQEKKVDRLILSLVLVLTCFGILMVYEASSVTAFRDFGDKFFYVRQQIFWALLGLGALFAFSRLNYRRLEKLAPLFLLLTIAFLILVLIPGVGVKALGARRWLGFGGFSFQPAELAKLSFVLYLSSLFAKKIKFLPFLLISGILLVLLMLEPDLGTTVILLSSGLSVYFVAGAPLFSLLFMAILGILAGLALVFSSSYRKERFLSFLNLGSNPLEASYHVRQVLLSLGAGGLWGVGLGASRQKYEYLPEAMTDSIFAIIGEELGFIGAIVLIAIFLVIIYRGIKISQEAPDRFGQLLAAGITSWIGIQTLINLSSQVALAPLTGVPLPFISYGGSSLVVSLSGIGILLNISKHKVKKK</sequence>
<evidence type="ECO:0000313" key="22">
    <source>
        <dbReference type="EMBL" id="PJE67245.1"/>
    </source>
</evidence>
<feature type="transmembrane region" description="Helical" evidence="21">
    <location>
        <begin position="14"/>
        <end position="33"/>
    </location>
</feature>
<feature type="transmembrane region" description="Helical" evidence="21">
    <location>
        <begin position="137"/>
        <end position="155"/>
    </location>
</feature>
<evidence type="ECO:0000256" key="21">
    <source>
        <dbReference type="SAM" id="Phobius"/>
    </source>
</evidence>
<feature type="transmembrane region" description="Helical" evidence="21">
    <location>
        <begin position="297"/>
        <end position="316"/>
    </location>
</feature>
<evidence type="ECO:0000256" key="7">
    <source>
        <dbReference type="ARBA" id="ARBA00022692"/>
    </source>
</evidence>
<dbReference type="Proteomes" id="UP000231474">
    <property type="component" value="Unassembled WGS sequence"/>
</dbReference>
<dbReference type="GO" id="GO:0051301">
    <property type="term" value="P:cell division"/>
    <property type="evidence" value="ECO:0007669"/>
    <property type="project" value="UniProtKB-KW"/>
</dbReference>
<evidence type="ECO:0000256" key="14">
    <source>
        <dbReference type="ARBA" id="ARBA00032370"/>
    </source>
</evidence>
<comment type="pathway">
    <text evidence="2">Cell wall biogenesis; peptidoglycan biosynthesis.</text>
</comment>
<protein>
    <recommendedName>
        <fullName evidence="17">Probable peptidoglycan glycosyltransferase FtsW</fullName>
        <ecNumber evidence="19">2.4.99.28</ecNumber>
    </recommendedName>
    <alternativeName>
        <fullName evidence="18">Cell division protein FtsW</fullName>
    </alternativeName>
    <alternativeName>
        <fullName evidence="15">Cell wall polymerase</fullName>
    </alternativeName>
    <alternativeName>
        <fullName evidence="14">Peptidoglycan polymerase</fullName>
    </alternativeName>
</protein>
<proteinExistence type="inferred from homology"/>
<keyword evidence="12" id="KW-0131">Cell cycle</keyword>
<reference evidence="23" key="1">
    <citation type="submission" date="2017-09" db="EMBL/GenBank/DDBJ databases">
        <title>Depth-based differentiation of microbial function through sediment-hosted aquifers and enrichment of novel symbionts in the deep terrestrial subsurface.</title>
        <authorList>
            <person name="Probst A.J."/>
            <person name="Ladd B."/>
            <person name="Jarett J.K."/>
            <person name="Geller-Mcgrath D.E."/>
            <person name="Sieber C.M.K."/>
            <person name="Emerson J.B."/>
            <person name="Anantharaman K."/>
            <person name="Thomas B.C."/>
            <person name="Malmstrom R."/>
            <person name="Stieglmeier M."/>
            <person name="Klingl A."/>
            <person name="Woyke T."/>
            <person name="Ryan C.M."/>
            <person name="Banfield J.F."/>
        </authorList>
    </citation>
    <scope>NUCLEOTIDE SEQUENCE [LARGE SCALE GENOMIC DNA]</scope>
</reference>
<feature type="transmembrane region" description="Helical" evidence="21">
    <location>
        <begin position="110"/>
        <end position="130"/>
    </location>
</feature>
<evidence type="ECO:0000256" key="10">
    <source>
        <dbReference type="ARBA" id="ARBA00022989"/>
    </source>
</evidence>
<evidence type="ECO:0000256" key="6">
    <source>
        <dbReference type="ARBA" id="ARBA00022679"/>
    </source>
</evidence>
<dbReference type="GO" id="GO:0008360">
    <property type="term" value="P:regulation of cell shape"/>
    <property type="evidence" value="ECO:0007669"/>
    <property type="project" value="UniProtKB-KW"/>
</dbReference>
<dbReference type="EC" id="2.4.99.28" evidence="19"/>
<feature type="transmembrane region" description="Helical" evidence="21">
    <location>
        <begin position="78"/>
        <end position="98"/>
    </location>
</feature>
<feature type="transmembrane region" description="Helical" evidence="21">
    <location>
        <begin position="336"/>
        <end position="355"/>
    </location>
</feature>
<keyword evidence="11 21" id="KW-0472">Membrane</keyword>
<dbReference type="Pfam" id="PF01098">
    <property type="entry name" value="FTSW_RODA_SPOVE"/>
    <property type="match status" value="1"/>
</dbReference>
<dbReference type="GO" id="GO:0009252">
    <property type="term" value="P:peptidoglycan biosynthetic process"/>
    <property type="evidence" value="ECO:0007669"/>
    <property type="project" value="UniProtKB-KW"/>
</dbReference>
<dbReference type="GO" id="GO:0015648">
    <property type="term" value="F:lipid-linked peptidoglycan transporter activity"/>
    <property type="evidence" value="ECO:0007669"/>
    <property type="project" value="TreeGrafter"/>
</dbReference>
<feature type="transmembrane region" description="Helical" evidence="21">
    <location>
        <begin position="221"/>
        <end position="240"/>
    </location>
</feature>
<dbReference type="PANTHER" id="PTHR30474">
    <property type="entry name" value="CELL CYCLE PROTEIN"/>
    <property type="match status" value="1"/>
</dbReference>
<name>A0A2M8L2U1_9BACT</name>
<dbReference type="GO" id="GO:0005886">
    <property type="term" value="C:plasma membrane"/>
    <property type="evidence" value="ECO:0007669"/>
    <property type="project" value="UniProtKB-SubCell"/>
</dbReference>
<comment type="catalytic activity">
    <reaction evidence="20">
        <text>[GlcNAc-(1-&gt;4)-Mur2Ac(oyl-L-Ala-gamma-D-Glu-L-Lys-D-Ala-D-Ala)](n)-di-trans,octa-cis-undecaprenyl diphosphate + beta-D-GlcNAc-(1-&gt;4)-Mur2Ac(oyl-L-Ala-gamma-D-Glu-L-Lys-D-Ala-D-Ala)-di-trans,octa-cis-undecaprenyl diphosphate = [GlcNAc-(1-&gt;4)-Mur2Ac(oyl-L-Ala-gamma-D-Glu-L-Lys-D-Ala-D-Ala)](n+1)-di-trans,octa-cis-undecaprenyl diphosphate + di-trans,octa-cis-undecaprenyl diphosphate + H(+)</text>
        <dbReference type="Rhea" id="RHEA:23708"/>
        <dbReference type="Rhea" id="RHEA-COMP:9602"/>
        <dbReference type="Rhea" id="RHEA-COMP:9603"/>
        <dbReference type="ChEBI" id="CHEBI:15378"/>
        <dbReference type="ChEBI" id="CHEBI:58405"/>
        <dbReference type="ChEBI" id="CHEBI:60033"/>
        <dbReference type="ChEBI" id="CHEBI:78435"/>
        <dbReference type="EC" id="2.4.99.28"/>
    </reaction>
</comment>
<evidence type="ECO:0000256" key="20">
    <source>
        <dbReference type="ARBA" id="ARBA00049902"/>
    </source>
</evidence>
<dbReference type="PANTHER" id="PTHR30474:SF2">
    <property type="entry name" value="PEPTIDOGLYCAN GLYCOSYLTRANSFERASE FTSW-RELATED"/>
    <property type="match status" value="1"/>
</dbReference>
<organism evidence="22 23">
    <name type="scientific">Candidatus Shapirobacteria bacterium CG10_big_fil_rev_8_21_14_0_10_40_9</name>
    <dbReference type="NCBI Taxonomy" id="1974888"/>
    <lineage>
        <taxon>Bacteria</taxon>
        <taxon>Candidatus Shapironibacteriota</taxon>
    </lineage>
</organism>
<feature type="transmembrane region" description="Helical" evidence="21">
    <location>
        <begin position="175"/>
        <end position="200"/>
    </location>
</feature>
<evidence type="ECO:0000256" key="17">
    <source>
        <dbReference type="ARBA" id="ARBA00041185"/>
    </source>
</evidence>
<dbReference type="InterPro" id="IPR001182">
    <property type="entry name" value="FtsW/RodA"/>
</dbReference>
<accession>A0A2M8L2U1</accession>
<dbReference type="InterPro" id="IPR013437">
    <property type="entry name" value="FtsW"/>
</dbReference>
<comment type="subcellular location">
    <subcellularLocation>
        <location evidence="1">Cell membrane</location>
        <topology evidence="1">Multi-pass membrane protein</topology>
    </subcellularLocation>
</comment>
<dbReference type="AlphaFoldDB" id="A0A2M8L2U1"/>
<comment type="similarity">
    <text evidence="16">Belongs to the SEDS family. FtsW subfamily.</text>
</comment>
<keyword evidence="4" id="KW-0132">Cell division</keyword>
<gene>
    <name evidence="22" type="primary">ftsW</name>
    <name evidence="22" type="ORF">COU95_03390</name>
</gene>
<evidence type="ECO:0000256" key="15">
    <source>
        <dbReference type="ARBA" id="ARBA00033270"/>
    </source>
</evidence>
<keyword evidence="5" id="KW-0328">Glycosyltransferase</keyword>
<feature type="transmembrane region" description="Helical" evidence="21">
    <location>
        <begin position="53"/>
        <end position="71"/>
    </location>
</feature>
<keyword evidence="6" id="KW-0808">Transferase</keyword>
<dbReference type="NCBIfam" id="TIGR02614">
    <property type="entry name" value="ftsW"/>
    <property type="match status" value="1"/>
</dbReference>
<evidence type="ECO:0000256" key="3">
    <source>
        <dbReference type="ARBA" id="ARBA00022475"/>
    </source>
</evidence>
<evidence type="ECO:0000256" key="8">
    <source>
        <dbReference type="ARBA" id="ARBA00022960"/>
    </source>
</evidence>
<keyword evidence="13" id="KW-0961">Cell wall biogenesis/degradation</keyword>
<evidence type="ECO:0000256" key="4">
    <source>
        <dbReference type="ARBA" id="ARBA00022618"/>
    </source>
</evidence>
<keyword evidence="8" id="KW-0133">Cell shape</keyword>
<keyword evidence="9" id="KW-0573">Peptidoglycan synthesis</keyword>
<feature type="transmembrane region" description="Helical" evidence="21">
    <location>
        <begin position="260"/>
        <end position="285"/>
    </location>
</feature>
<keyword evidence="7 21" id="KW-0812">Transmembrane</keyword>
<evidence type="ECO:0000256" key="1">
    <source>
        <dbReference type="ARBA" id="ARBA00004651"/>
    </source>
</evidence>
<dbReference type="EMBL" id="PFEK01000066">
    <property type="protein sequence ID" value="PJE67245.1"/>
    <property type="molecule type" value="Genomic_DNA"/>
</dbReference>
<dbReference type="GO" id="GO:0008955">
    <property type="term" value="F:peptidoglycan glycosyltransferase activity"/>
    <property type="evidence" value="ECO:0007669"/>
    <property type="project" value="UniProtKB-EC"/>
</dbReference>
<evidence type="ECO:0000256" key="13">
    <source>
        <dbReference type="ARBA" id="ARBA00023316"/>
    </source>
</evidence>
<evidence type="ECO:0000256" key="12">
    <source>
        <dbReference type="ARBA" id="ARBA00023306"/>
    </source>
</evidence>
<evidence type="ECO:0000256" key="2">
    <source>
        <dbReference type="ARBA" id="ARBA00004752"/>
    </source>
</evidence>
<comment type="caution">
    <text evidence="22">The sequence shown here is derived from an EMBL/GenBank/DDBJ whole genome shotgun (WGS) entry which is preliminary data.</text>
</comment>
<evidence type="ECO:0000256" key="16">
    <source>
        <dbReference type="ARBA" id="ARBA00038053"/>
    </source>
</evidence>
<evidence type="ECO:0000313" key="23">
    <source>
        <dbReference type="Proteomes" id="UP000231474"/>
    </source>
</evidence>
<keyword evidence="10 21" id="KW-1133">Transmembrane helix</keyword>
<evidence type="ECO:0000256" key="9">
    <source>
        <dbReference type="ARBA" id="ARBA00022984"/>
    </source>
</evidence>
<dbReference type="GO" id="GO:0071555">
    <property type="term" value="P:cell wall organization"/>
    <property type="evidence" value="ECO:0007669"/>
    <property type="project" value="UniProtKB-KW"/>
</dbReference>
<evidence type="ECO:0000256" key="18">
    <source>
        <dbReference type="ARBA" id="ARBA00041418"/>
    </source>
</evidence>
<evidence type="ECO:0000256" key="5">
    <source>
        <dbReference type="ARBA" id="ARBA00022676"/>
    </source>
</evidence>
<keyword evidence="3" id="KW-1003">Cell membrane</keyword>
<dbReference type="GO" id="GO:0032153">
    <property type="term" value="C:cell division site"/>
    <property type="evidence" value="ECO:0007669"/>
    <property type="project" value="TreeGrafter"/>
</dbReference>